<evidence type="ECO:0000256" key="7">
    <source>
        <dbReference type="ARBA" id="ARBA00022801"/>
    </source>
</evidence>
<evidence type="ECO:0000313" key="11">
    <source>
        <dbReference type="Proteomes" id="UP000636949"/>
    </source>
</evidence>
<organism evidence="10 11">
    <name type="scientific">Cysteiniphilum litorale</name>
    <dbReference type="NCBI Taxonomy" id="2056700"/>
    <lineage>
        <taxon>Bacteria</taxon>
        <taxon>Pseudomonadati</taxon>
        <taxon>Pseudomonadota</taxon>
        <taxon>Gammaproteobacteria</taxon>
        <taxon>Thiotrichales</taxon>
        <taxon>Fastidiosibacteraceae</taxon>
        <taxon>Cysteiniphilum</taxon>
    </lineage>
</organism>
<protein>
    <recommendedName>
        <fullName evidence="5">Cyanophycinase</fullName>
        <ecNumber evidence="4">3.4.15.6</ecNumber>
    </recommendedName>
</protein>
<dbReference type="NCBIfam" id="TIGR02069">
    <property type="entry name" value="cyanophycinase"/>
    <property type="match status" value="1"/>
</dbReference>
<sequence>MPAPTVSGIKRGYIIPIGGREDKLVSPKVLQRFVELAGDKDAYIVIIPTASKLSDTGSEYVKVFKSLGVKNAVSLEIQARADTDNEDYLKHFEKATGIFMTGGNQLLLSTVLGGTKVARMIRRCNAKGVHVAGTSAGAAFISEHMIVGGATGFMPRYNMVNMAPGLGLTNKILVDQHFSQRDRLGRLLTALSYNPFVTGVGIDEDTGAFLADDGVIEVVGSGALTIIDMSHIEHSSMPHARDDDPISLVGIRMHLLLEGSKYDTNAHEVEVVSSTL</sequence>
<keyword evidence="7" id="KW-0378">Hydrolase</keyword>
<evidence type="ECO:0000313" key="10">
    <source>
        <dbReference type="EMBL" id="GGF98014.1"/>
    </source>
</evidence>
<feature type="active site" description="Charge relay system" evidence="9">
    <location>
        <position position="177"/>
    </location>
</feature>
<dbReference type="InterPro" id="IPR005320">
    <property type="entry name" value="Peptidase_S51"/>
</dbReference>
<dbReference type="Gene3D" id="3.40.50.880">
    <property type="match status" value="1"/>
</dbReference>
<keyword evidence="6" id="KW-0645">Protease</keyword>
<keyword evidence="8" id="KW-0720">Serine protease</keyword>
<evidence type="ECO:0000256" key="6">
    <source>
        <dbReference type="ARBA" id="ARBA00022670"/>
    </source>
</evidence>
<evidence type="ECO:0000256" key="3">
    <source>
        <dbReference type="ARBA" id="ARBA00006534"/>
    </source>
</evidence>
<evidence type="ECO:0000256" key="9">
    <source>
        <dbReference type="PIRSR" id="PIRSR032067-1"/>
    </source>
</evidence>
<dbReference type="Pfam" id="PF03575">
    <property type="entry name" value="Peptidase_S51"/>
    <property type="match status" value="1"/>
</dbReference>
<proteinExistence type="inferred from homology"/>
<dbReference type="OrthoDB" id="9799980at2"/>
<dbReference type="SUPFAM" id="SSF52317">
    <property type="entry name" value="Class I glutamine amidotransferase-like"/>
    <property type="match status" value="1"/>
</dbReference>
<feature type="active site" description="Charge relay system" evidence="9">
    <location>
        <position position="204"/>
    </location>
</feature>
<dbReference type="PANTHER" id="PTHR36175">
    <property type="entry name" value="CYANOPHYCINASE"/>
    <property type="match status" value="1"/>
</dbReference>
<dbReference type="AlphaFoldDB" id="A0A8J3E8E1"/>
<comment type="similarity">
    <text evidence="3">Belongs to the peptidase S51 family.</text>
</comment>
<keyword evidence="11" id="KW-1185">Reference proteome</keyword>
<dbReference type="GO" id="GO:0006508">
    <property type="term" value="P:proteolysis"/>
    <property type="evidence" value="ECO:0007669"/>
    <property type="project" value="UniProtKB-KW"/>
</dbReference>
<accession>A0A8J3E8E1</accession>
<reference evidence="10" key="2">
    <citation type="submission" date="2020-09" db="EMBL/GenBank/DDBJ databases">
        <authorList>
            <person name="Sun Q."/>
            <person name="Zhou Y."/>
        </authorList>
    </citation>
    <scope>NUCLEOTIDE SEQUENCE</scope>
    <source>
        <strain evidence="10">CGMCC 1.15758</strain>
    </source>
</reference>
<gene>
    <name evidence="10" type="primary">cphB</name>
    <name evidence="10" type="ORF">GCM10010995_14050</name>
</gene>
<evidence type="ECO:0000256" key="4">
    <source>
        <dbReference type="ARBA" id="ARBA00013115"/>
    </source>
</evidence>
<feature type="active site" description="Charge relay system" evidence="9">
    <location>
        <position position="135"/>
    </location>
</feature>
<evidence type="ECO:0000256" key="5">
    <source>
        <dbReference type="ARBA" id="ARBA00015719"/>
    </source>
</evidence>
<comment type="function">
    <text evidence="2">Exopeptidase that catalyzes the hydrolytic cleavage of multi-L-arginyl-poly-L-aspartic acid (cyanophycin; a water-insoluble reserve polymer) into aspartate-arginine dipeptides.</text>
</comment>
<dbReference type="InterPro" id="IPR029062">
    <property type="entry name" value="Class_I_gatase-like"/>
</dbReference>
<name>A0A8J3E8E1_9GAMM</name>
<dbReference type="PANTHER" id="PTHR36175:SF1">
    <property type="entry name" value="CYANOPHYCINASE"/>
    <property type="match status" value="1"/>
</dbReference>
<dbReference type="Proteomes" id="UP000636949">
    <property type="component" value="Unassembled WGS sequence"/>
</dbReference>
<dbReference type="PIRSF" id="PIRSF032067">
    <property type="entry name" value="Cyanophycinase"/>
    <property type="match status" value="1"/>
</dbReference>
<evidence type="ECO:0000256" key="8">
    <source>
        <dbReference type="ARBA" id="ARBA00022825"/>
    </source>
</evidence>
<evidence type="ECO:0000256" key="2">
    <source>
        <dbReference type="ARBA" id="ARBA00002039"/>
    </source>
</evidence>
<dbReference type="EC" id="3.4.15.6" evidence="4"/>
<comment type="caution">
    <text evidence="10">The sequence shown here is derived from an EMBL/GenBank/DDBJ whole genome shotgun (WGS) entry which is preliminary data.</text>
</comment>
<dbReference type="GO" id="GO:0008241">
    <property type="term" value="F:peptidyl-dipeptidase activity"/>
    <property type="evidence" value="ECO:0007669"/>
    <property type="project" value="UniProtKB-EC"/>
</dbReference>
<dbReference type="InterPro" id="IPR011811">
    <property type="entry name" value="Peptidase_S51_cyanophycinase"/>
</dbReference>
<dbReference type="CDD" id="cd03145">
    <property type="entry name" value="GAT1_cyanophycinase"/>
    <property type="match status" value="1"/>
</dbReference>
<reference evidence="10" key="1">
    <citation type="journal article" date="2014" name="Int. J. Syst. Evol. Microbiol.">
        <title>Complete genome sequence of Corynebacterium casei LMG S-19264T (=DSM 44701T), isolated from a smear-ripened cheese.</title>
        <authorList>
            <consortium name="US DOE Joint Genome Institute (JGI-PGF)"/>
            <person name="Walter F."/>
            <person name="Albersmeier A."/>
            <person name="Kalinowski J."/>
            <person name="Ruckert C."/>
        </authorList>
    </citation>
    <scope>NUCLEOTIDE SEQUENCE</scope>
    <source>
        <strain evidence="10">CGMCC 1.15758</strain>
    </source>
</reference>
<comment type="catalytic activity">
    <reaction evidence="1">
        <text>[L-4-(L-arginin-2-N-yl)aspartate](n) + H2O = [L-4-(L-arginin-2-N-yl)aspartate](n-1) + L-4-(L-arginin-2-N-yl)aspartate</text>
        <dbReference type="Rhea" id="RHEA:12845"/>
        <dbReference type="Rhea" id="RHEA-COMP:13728"/>
        <dbReference type="Rhea" id="RHEA-COMP:13734"/>
        <dbReference type="ChEBI" id="CHEBI:15377"/>
        <dbReference type="ChEBI" id="CHEBI:137986"/>
        <dbReference type="ChEBI" id="CHEBI:137991"/>
        <dbReference type="EC" id="3.4.15.6"/>
    </reaction>
</comment>
<dbReference type="RefSeq" id="WP_117002854.1">
    <property type="nucleotide sequence ID" value="NZ_BMJS01000013.1"/>
</dbReference>
<dbReference type="GO" id="GO:0008236">
    <property type="term" value="F:serine-type peptidase activity"/>
    <property type="evidence" value="ECO:0007669"/>
    <property type="project" value="UniProtKB-KW"/>
</dbReference>
<evidence type="ECO:0000256" key="1">
    <source>
        <dbReference type="ARBA" id="ARBA00001092"/>
    </source>
</evidence>
<dbReference type="EMBL" id="BMJS01000013">
    <property type="protein sequence ID" value="GGF98014.1"/>
    <property type="molecule type" value="Genomic_DNA"/>
</dbReference>